<keyword evidence="2" id="KW-0812">Transmembrane</keyword>
<evidence type="ECO:0000256" key="1">
    <source>
        <dbReference type="SAM" id="MobiDB-lite"/>
    </source>
</evidence>
<dbReference type="AlphaFoldDB" id="A0A7W7MBC2"/>
<dbReference type="Gene3D" id="2.60.120.260">
    <property type="entry name" value="Galactose-binding domain-like"/>
    <property type="match status" value="1"/>
</dbReference>
<feature type="transmembrane region" description="Helical" evidence="2">
    <location>
        <begin position="177"/>
        <end position="198"/>
    </location>
</feature>
<dbReference type="RefSeq" id="WP_185044082.1">
    <property type="nucleotide sequence ID" value="NZ_BAABFG010000005.1"/>
</dbReference>
<evidence type="ECO:0000256" key="2">
    <source>
        <dbReference type="SAM" id="Phobius"/>
    </source>
</evidence>
<keyword evidence="2" id="KW-1133">Transmembrane helix</keyword>
<dbReference type="InterPro" id="IPR008979">
    <property type="entry name" value="Galactose-bd-like_sf"/>
</dbReference>
<protein>
    <recommendedName>
        <fullName evidence="5">Carbohydrate binding protein</fullName>
    </recommendedName>
</protein>
<evidence type="ECO:0008006" key="5">
    <source>
        <dbReference type="Google" id="ProtNLM"/>
    </source>
</evidence>
<proteinExistence type="predicted"/>
<dbReference type="SUPFAM" id="SSF49785">
    <property type="entry name" value="Galactose-binding domain-like"/>
    <property type="match status" value="1"/>
</dbReference>
<evidence type="ECO:0000313" key="4">
    <source>
        <dbReference type="Proteomes" id="UP000546162"/>
    </source>
</evidence>
<comment type="caution">
    <text evidence="3">The sequence shown here is derived from an EMBL/GenBank/DDBJ whole genome shotgun (WGS) entry which is preliminary data.</text>
</comment>
<feature type="region of interest" description="Disordered" evidence="1">
    <location>
        <begin position="200"/>
        <end position="227"/>
    </location>
</feature>
<keyword evidence="4" id="KW-1185">Reference proteome</keyword>
<dbReference type="Proteomes" id="UP000546162">
    <property type="component" value="Unassembled WGS sequence"/>
</dbReference>
<gene>
    <name evidence="3" type="ORF">BJY16_007295</name>
</gene>
<reference evidence="3 4" key="1">
    <citation type="submission" date="2020-08" db="EMBL/GenBank/DDBJ databases">
        <title>Sequencing the genomes of 1000 actinobacteria strains.</title>
        <authorList>
            <person name="Klenk H.-P."/>
        </authorList>
    </citation>
    <scope>NUCLEOTIDE SEQUENCE [LARGE SCALE GENOMIC DNA]</scope>
    <source>
        <strain evidence="3 4">DSM 45809</strain>
    </source>
</reference>
<feature type="compositionally biased region" description="Low complexity" evidence="1">
    <location>
        <begin position="200"/>
        <end position="216"/>
    </location>
</feature>
<organism evidence="3 4">
    <name type="scientific">Actinoplanes octamycinicus</name>
    <dbReference type="NCBI Taxonomy" id="135948"/>
    <lineage>
        <taxon>Bacteria</taxon>
        <taxon>Bacillati</taxon>
        <taxon>Actinomycetota</taxon>
        <taxon>Actinomycetes</taxon>
        <taxon>Micromonosporales</taxon>
        <taxon>Micromonosporaceae</taxon>
        <taxon>Actinoplanes</taxon>
    </lineage>
</organism>
<evidence type="ECO:0000313" key="3">
    <source>
        <dbReference type="EMBL" id="MBB4743836.1"/>
    </source>
</evidence>
<accession>A0A7W7MBC2</accession>
<sequence length="374" mass="39009">MATQPAPWWKQVDDAARLIASAVNAAAAKAGRDGVYSPPPGQPPPRRRRRAASLRHLAEVIRTHRLAPGVTVDKDVVGAVLAGDRRQLSNPVVVVAVAAASHRIAGVPFVRVDARRLVVAVARLNSLVQAAEEADRRAPELLPVRQPETALAGTVRPMPLPITRAGVPSRTARRVRLLIVLVVFAAGVLVGVTGSRLATSSASVADPPASPTAAPACRPAGESGPPGAVVMGLPGTPATGSAPADWWANDLAVGLTPAARGFVAVVPAGSTLPQQLIVIRSGITLTAGHHYRFDFTATGDRPVDVLLRIQDRTPPLYRPSLVQSVPISRVPCRRSYAFTAGMTSRTTGEVTFQLGGQGAYTVTVADAVLVETSP</sequence>
<keyword evidence="2" id="KW-0472">Membrane</keyword>
<dbReference type="EMBL" id="JACHNB010000001">
    <property type="protein sequence ID" value="MBB4743836.1"/>
    <property type="molecule type" value="Genomic_DNA"/>
</dbReference>
<name>A0A7W7MBC2_9ACTN</name>